<feature type="compositionally biased region" description="Polar residues" evidence="2">
    <location>
        <begin position="500"/>
        <end position="527"/>
    </location>
</feature>
<dbReference type="PANTHER" id="PTHR12161:SF5">
    <property type="entry name" value="IST1 HOMOLOG"/>
    <property type="match status" value="1"/>
</dbReference>
<dbReference type="FunFam" id="1.20.1260.60:FF:000002">
    <property type="entry name" value="Vacuolar protein sorting-associated protein IST1"/>
    <property type="match status" value="1"/>
</dbReference>
<feature type="compositionally biased region" description="Basic and acidic residues" evidence="2">
    <location>
        <begin position="972"/>
        <end position="981"/>
    </location>
</feature>
<feature type="compositionally biased region" description="Low complexity" evidence="2">
    <location>
        <begin position="1289"/>
        <end position="1298"/>
    </location>
</feature>
<feature type="compositionally biased region" description="Polar residues" evidence="2">
    <location>
        <begin position="808"/>
        <end position="822"/>
    </location>
</feature>
<name>A0A9D4UKY8_ADICA</name>
<protein>
    <submittedName>
        <fullName evidence="3">Uncharacterized protein</fullName>
    </submittedName>
</protein>
<evidence type="ECO:0000256" key="1">
    <source>
        <dbReference type="ARBA" id="ARBA00005536"/>
    </source>
</evidence>
<evidence type="ECO:0000313" key="4">
    <source>
        <dbReference type="EMBL" id="KAI5069805.1"/>
    </source>
</evidence>
<feature type="compositionally biased region" description="Basic and acidic residues" evidence="2">
    <location>
        <begin position="1095"/>
        <end position="1113"/>
    </location>
</feature>
<dbReference type="EMBL" id="JABFUD020000015">
    <property type="protein sequence ID" value="KAI5069805.1"/>
    <property type="molecule type" value="Genomic_DNA"/>
</dbReference>
<dbReference type="GO" id="GO:0015031">
    <property type="term" value="P:protein transport"/>
    <property type="evidence" value="ECO:0007669"/>
    <property type="project" value="InterPro"/>
</dbReference>
<feature type="compositionally biased region" description="Polar residues" evidence="2">
    <location>
        <begin position="905"/>
        <end position="924"/>
    </location>
</feature>
<dbReference type="Gene3D" id="1.20.1260.60">
    <property type="entry name" value="Vacuolar protein sorting-associated protein Ist1"/>
    <property type="match status" value="1"/>
</dbReference>
<feature type="region of interest" description="Disordered" evidence="2">
    <location>
        <begin position="583"/>
        <end position="645"/>
    </location>
</feature>
<evidence type="ECO:0000313" key="5">
    <source>
        <dbReference type="Proteomes" id="UP000886520"/>
    </source>
</evidence>
<organism evidence="3 5">
    <name type="scientific">Adiantum capillus-veneris</name>
    <name type="common">Maidenhair fern</name>
    <dbReference type="NCBI Taxonomy" id="13818"/>
    <lineage>
        <taxon>Eukaryota</taxon>
        <taxon>Viridiplantae</taxon>
        <taxon>Streptophyta</taxon>
        <taxon>Embryophyta</taxon>
        <taxon>Tracheophyta</taxon>
        <taxon>Polypodiopsida</taxon>
        <taxon>Polypodiidae</taxon>
        <taxon>Polypodiales</taxon>
        <taxon>Pteridineae</taxon>
        <taxon>Pteridaceae</taxon>
        <taxon>Vittarioideae</taxon>
        <taxon>Adiantum</taxon>
    </lineage>
</organism>
<dbReference type="InterPro" id="IPR042277">
    <property type="entry name" value="IST1-like"/>
</dbReference>
<dbReference type="OrthoDB" id="29853at2759"/>
<feature type="compositionally biased region" description="Basic and acidic residues" evidence="2">
    <location>
        <begin position="278"/>
        <end position="307"/>
    </location>
</feature>
<feature type="compositionally biased region" description="Basic and acidic residues" evidence="2">
    <location>
        <begin position="889"/>
        <end position="904"/>
    </location>
</feature>
<keyword evidence="5" id="KW-1185">Reference proteome</keyword>
<dbReference type="Proteomes" id="UP000886520">
    <property type="component" value="Chromosome 15"/>
</dbReference>
<feature type="compositionally biased region" description="Polar residues" evidence="2">
    <location>
        <begin position="1135"/>
        <end position="1145"/>
    </location>
</feature>
<feature type="compositionally biased region" description="Low complexity" evidence="2">
    <location>
        <begin position="484"/>
        <end position="493"/>
    </location>
</feature>
<comment type="caution">
    <text evidence="3">The sequence shown here is derived from an EMBL/GenBank/DDBJ whole genome shotgun (WGS) entry which is preliminary data.</text>
</comment>
<evidence type="ECO:0000313" key="3">
    <source>
        <dbReference type="EMBL" id="KAI5069402.1"/>
    </source>
</evidence>
<feature type="compositionally biased region" description="Basic and acidic residues" evidence="2">
    <location>
        <begin position="865"/>
        <end position="875"/>
    </location>
</feature>
<feature type="compositionally biased region" description="Polar residues" evidence="2">
    <location>
        <begin position="1218"/>
        <end position="1233"/>
    </location>
</feature>
<reference evidence="3" key="1">
    <citation type="submission" date="2021-01" db="EMBL/GenBank/DDBJ databases">
        <title>Adiantum capillus-veneris genome.</title>
        <authorList>
            <person name="Fang Y."/>
            <person name="Liao Q."/>
        </authorList>
    </citation>
    <scope>NUCLEOTIDE SEQUENCE</scope>
    <source>
        <strain evidence="3">H3</strain>
        <tissue evidence="3">Leaf</tissue>
    </source>
</reference>
<accession>A0A9D4UKY8</accession>
<feature type="compositionally biased region" description="Basic and acidic residues" evidence="2">
    <location>
        <begin position="606"/>
        <end position="625"/>
    </location>
</feature>
<gene>
    <name evidence="3" type="ORF">GOP47_0015703</name>
    <name evidence="4" type="ORF">GOP47_0016106</name>
</gene>
<feature type="compositionally biased region" description="Basic and acidic residues" evidence="2">
    <location>
        <begin position="934"/>
        <end position="964"/>
    </location>
</feature>
<feature type="region of interest" description="Disordered" evidence="2">
    <location>
        <begin position="278"/>
        <end position="327"/>
    </location>
</feature>
<dbReference type="Pfam" id="PF03398">
    <property type="entry name" value="Ist1"/>
    <property type="match status" value="1"/>
</dbReference>
<dbReference type="EMBL" id="JABFUD020000015">
    <property type="protein sequence ID" value="KAI5069402.1"/>
    <property type="molecule type" value="Genomic_DNA"/>
</dbReference>
<dbReference type="PANTHER" id="PTHR12161">
    <property type="entry name" value="IST1 FAMILY MEMBER"/>
    <property type="match status" value="1"/>
</dbReference>
<feature type="region of interest" description="Disordered" evidence="2">
    <location>
        <begin position="669"/>
        <end position="1022"/>
    </location>
</feature>
<comment type="similarity">
    <text evidence="1">Belongs to the IST1 family.</text>
</comment>
<feature type="region of interest" description="Disordered" evidence="2">
    <location>
        <begin position="484"/>
        <end position="529"/>
    </location>
</feature>
<feature type="compositionally biased region" description="Basic and acidic residues" evidence="2">
    <location>
        <begin position="669"/>
        <end position="679"/>
    </location>
</feature>
<sequence length="1363" mass="152821">MGKNNPVNLLRGFPAAKCLMVLNLAISRIKVTRNRRNLLARQIRGDIAQLFRSGQAAHVYDTKIASLIREENTVAAYDLIDRYCHQIVSQFSTLETQRYCAPELKEPIASLIYAAPRCSDLPELTEAKDMLTIKYGKEFTVAANEIKPDCGVSREIIELMSMQPPSGKIKLKLMKDICLQHKIEWRSEWVPEVTLSTPDSKKREMDNVNAQRALSNNWPLKGDQDMHHNRGLILGEDLILKRQEARGSIRSAADGMVEPYQPAVGLDRGMLRREQVSKIDMEASQRTEDPYDTRTDYKGENVDDLHKSASSRRTPKQGSFPKYEPASPGYDLKQGSCFLREELARSDIRVSDNRHSPQSYGPGFGPLLGEKATRANMKGANEPYKPGSVLMHDTRDNDEVVSEGNKGQIYKASRYSPLRKQLHEPGKTKEASLGRHKVPDYQEENNCDRAENLMQHPDEISDSGSDIFVHVEDDDAALFQKEVTSTASSVSRNSSKEGKSSNTNLRATASKESGYPRSNSQRGNMENENVRVQHPWVEKVVQESAASSPDIADVFDEHEFTSTAKAIAEEAARLAILNYAKQYSRSRSSSKNDGNVTVDNTNDNSCHSRPEGRDAADDENGDFKKKGTGYLSNMPSKTRHDENPHASSKLFAAIASSDGKIDAERQALGRAHAQIDRESSGSYNADVSKRPVFDEEQDFTYERSHRGKHIEGTSGRHEFSSNTKARKLFPDEYDPYFDAITRGEEPTHPNQVSRENSKSHSSSGPHDEYHNNKWAPSTGTGGCDKKGAARAPQSINYNDDKRDRINVGTKSHSLCNRNSQSSFDHEEDLDYIEKGKVETSSLCKGAPNQVGKNAHRRVSSAATVKDNEYVTDKQTDSALQNQGTLHQDNLSEAKMSERRTRSVDGQKNPASSSGKMTYQNQEKSVVNKVPGARWHKEEASGKVMLQDKEERFWGLEATHNRQQEPAKWSELPTKDNHKDNKTPLQPAQDPDLAKRPMSVRKKSQGLQEEAQPTASGYKPYVQKQEVCNEERMFPSKLYDHDQSQYVMHHSRQDTWPAGREQQQNKSLHPKASPFAVDPPKHVKENAFASSANGLDKPRPEHHEEGQEEDCKQYHREHKRPTAFTSGCQKQDEPNSSHMSVNQVSEPPTRSPPPLPQKDHPSKGPEWNQQPLMYGNQKGHHKQDEPNSTPMIANRVSEPPTRNPPPLPQINHPSKVAEWNQQPLMYENQKQQVQQEDENGDAKQLHKRAPPWPRRPPPAIVRTSEREQAEKQSGVQVRSLPEGPRIQKPSSSTAASSGSHNVVHEPACPSPKPQTSVSASLATGDAPKTPPKLPHVDDIAANLEALRQARLRKDAFRKRFAEGI</sequence>
<dbReference type="InterPro" id="IPR005061">
    <property type="entry name" value="Ist1"/>
</dbReference>
<feature type="region of interest" description="Disordered" evidence="2">
    <location>
        <begin position="1034"/>
        <end position="1334"/>
    </location>
</feature>
<feature type="compositionally biased region" description="Polar residues" evidence="2">
    <location>
        <begin position="876"/>
        <end position="888"/>
    </location>
</feature>
<proteinExistence type="inferred from homology"/>
<feature type="compositionally biased region" description="Pro residues" evidence="2">
    <location>
        <begin position="1249"/>
        <end position="1258"/>
    </location>
</feature>
<feature type="compositionally biased region" description="Low complexity" evidence="2">
    <location>
        <begin position="592"/>
        <end position="604"/>
    </location>
</feature>
<feature type="compositionally biased region" description="Polar residues" evidence="2">
    <location>
        <begin position="748"/>
        <end position="764"/>
    </location>
</feature>
<feature type="compositionally biased region" description="Basic and acidic residues" evidence="2">
    <location>
        <begin position="700"/>
        <end position="719"/>
    </location>
</feature>
<feature type="compositionally biased region" description="Polar residues" evidence="2">
    <location>
        <begin position="1004"/>
        <end position="1014"/>
    </location>
</feature>
<evidence type="ECO:0000256" key="2">
    <source>
        <dbReference type="SAM" id="MobiDB-lite"/>
    </source>
</evidence>